<proteinExistence type="predicted"/>
<feature type="transmembrane region" description="Helical" evidence="1">
    <location>
        <begin position="6"/>
        <end position="25"/>
    </location>
</feature>
<evidence type="ECO:0000256" key="1">
    <source>
        <dbReference type="SAM" id="Phobius"/>
    </source>
</evidence>
<feature type="transmembrane region" description="Helical" evidence="1">
    <location>
        <begin position="60"/>
        <end position="78"/>
    </location>
</feature>
<feature type="transmembrane region" description="Helical" evidence="1">
    <location>
        <begin position="37"/>
        <end position="54"/>
    </location>
</feature>
<keyword evidence="1" id="KW-0472">Membrane</keyword>
<reference evidence="2 3" key="1">
    <citation type="submission" date="2019-07" db="EMBL/GenBank/DDBJ databases">
        <title>Novel species isolated from glacier.</title>
        <authorList>
            <person name="Liu Q."/>
            <person name="Xin Y.-H."/>
        </authorList>
    </citation>
    <scope>NUCLEOTIDE SEQUENCE [LARGE SCALE GENOMIC DNA]</scope>
    <source>
        <strain evidence="2 3">LB1R16</strain>
    </source>
</reference>
<dbReference type="RefSeq" id="WP_143554476.1">
    <property type="nucleotide sequence ID" value="NZ_VJWA01000001.1"/>
</dbReference>
<feature type="transmembrane region" description="Helical" evidence="1">
    <location>
        <begin position="128"/>
        <end position="148"/>
    </location>
</feature>
<sequence length="165" mass="18257">MTPQAITYAVAAVAVLIVLFFRLRGLKRGRPLRLERLWIVPTLYGIFAAGLFWWRPPHGVQWLWAAAALLLGSAIGWWRGKLMRIEIDPVSHALNQRQSPAALLLIVGLIGMRFVLREELGATGTMPAAGVIDAFVAFAVGLLAMQRVEMFLRARRMLAEARGAA</sequence>
<accession>A0A552UFD5</accession>
<dbReference type="Pfam" id="PF07301">
    <property type="entry name" value="DUF1453"/>
    <property type="match status" value="1"/>
</dbReference>
<keyword evidence="3" id="KW-1185">Reference proteome</keyword>
<gene>
    <name evidence="2" type="ORF">FMM06_01615</name>
</gene>
<protein>
    <submittedName>
        <fullName evidence="2">DUF1453 family protein</fullName>
    </submittedName>
</protein>
<evidence type="ECO:0000313" key="2">
    <source>
        <dbReference type="EMBL" id="TRW16932.1"/>
    </source>
</evidence>
<dbReference type="InterPro" id="IPR058247">
    <property type="entry name" value="DUF1453"/>
</dbReference>
<organism evidence="2 3">
    <name type="scientific">Glacieibacterium frigidum</name>
    <dbReference type="NCBI Taxonomy" id="2593303"/>
    <lineage>
        <taxon>Bacteria</taxon>
        <taxon>Pseudomonadati</taxon>
        <taxon>Pseudomonadota</taxon>
        <taxon>Alphaproteobacteria</taxon>
        <taxon>Sphingomonadales</taxon>
        <taxon>Sphingosinicellaceae</taxon>
        <taxon>Glacieibacterium</taxon>
    </lineage>
</organism>
<evidence type="ECO:0000313" key="3">
    <source>
        <dbReference type="Proteomes" id="UP000317894"/>
    </source>
</evidence>
<dbReference type="EMBL" id="VJWA01000001">
    <property type="protein sequence ID" value="TRW16932.1"/>
    <property type="molecule type" value="Genomic_DNA"/>
</dbReference>
<comment type="caution">
    <text evidence="2">The sequence shown here is derived from an EMBL/GenBank/DDBJ whole genome shotgun (WGS) entry which is preliminary data.</text>
</comment>
<name>A0A552UFD5_9SPHN</name>
<keyword evidence="1" id="KW-1133">Transmembrane helix</keyword>
<dbReference type="OrthoDB" id="7204434at2"/>
<keyword evidence="1" id="KW-0812">Transmembrane</keyword>
<dbReference type="AlphaFoldDB" id="A0A552UFD5"/>
<feature type="transmembrane region" description="Helical" evidence="1">
    <location>
        <begin position="99"/>
        <end position="116"/>
    </location>
</feature>
<dbReference type="Proteomes" id="UP000317894">
    <property type="component" value="Unassembled WGS sequence"/>
</dbReference>